<dbReference type="RefSeq" id="WP_035234765.1">
    <property type="nucleotide sequence ID" value="NZ_ARXV01000018.1"/>
</dbReference>
<dbReference type="AlphaFoldDB" id="A0A095SFU4"/>
<evidence type="ECO:0000313" key="3">
    <source>
        <dbReference type="Proteomes" id="UP000029444"/>
    </source>
</evidence>
<gene>
    <name evidence="2" type="ORF">Y5S_03408</name>
</gene>
<protein>
    <recommendedName>
        <fullName evidence="4">Lipoprotein</fullName>
    </recommendedName>
</protein>
<dbReference type="EMBL" id="ARXV01000018">
    <property type="protein sequence ID" value="KGD63422.1"/>
    <property type="molecule type" value="Genomic_DNA"/>
</dbReference>
<dbReference type="PROSITE" id="PS51257">
    <property type="entry name" value="PROKAR_LIPOPROTEIN"/>
    <property type="match status" value="1"/>
</dbReference>
<reference evidence="2 3" key="1">
    <citation type="submission" date="2012-09" db="EMBL/GenBank/DDBJ databases">
        <title>Genome Sequence of alkane-degrading Bacterium Alcanivorax sp. 19-m-6.</title>
        <authorList>
            <person name="Lai Q."/>
            <person name="Shao Z."/>
        </authorList>
    </citation>
    <scope>NUCLEOTIDE SEQUENCE [LARGE SCALE GENOMIC DNA]</scope>
    <source>
        <strain evidence="2 3">19-m-6</strain>
    </source>
</reference>
<accession>A0A095SFU4</accession>
<name>A0A095SFU4_9GAMM</name>
<proteinExistence type="predicted"/>
<organism evidence="2 3">
    <name type="scientific">Alcanivorax nanhaiticus</name>
    <dbReference type="NCBI Taxonomy" id="1177154"/>
    <lineage>
        <taxon>Bacteria</taxon>
        <taxon>Pseudomonadati</taxon>
        <taxon>Pseudomonadota</taxon>
        <taxon>Gammaproteobacteria</taxon>
        <taxon>Oceanospirillales</taxon>
        <taxon>Alcanivoracaceae</taxon>
        <taxon>Alcanivorax</taxon>
    </lineage>
</organism>
<dbReference type="STRING" id="1177154.Y5S_03408"/>
<evidence type="ECO:0000313" key="2">
    <source>
        <dbReference type="EMBL" id="KGD63422.1"/>
    </source>
</evidence>
<dbReference type="PATRIC" id="fig|1177154.3.peg.3417"/>
<sequence length="225" mass="24480">MKRIPLLFISVALVAGCASSPEPKQKPEPKVVETKQERVTRDLTLSWDNMGRGGAAVRQPAYIHVLGEGNLYDSGSKASIPKTDAANPYTPSNIAEAVDAIDSAKKQKPVVNVTVKDSSTSDDSGEPKGKEGYSLYELSRWERFCDGGKGMDEADWRFVTRHGGEANVPDILQGSCAAPEHDYKAYLVAWTGFCTGTEISSFQRDIVRESVRPKSRVNPCAALSK</sequence>
<evidence type="ECO:0008006" key="4">
    <source>
        <dbReference type="Google" id="ProtNLM"/>
    </source>
</evidence>
<comment type="caution">
    <text evidence="2">The sequence shown here is derived from an EMBL/GenBank/DDBJ whole genome shotgun (WGS) entry which is preliminary data.</text>
</comment>
<feature type="compositionally biased region" description="Low complexity" evidence="1">
    <location>
        <begin position="112"/>
        <end position="122"/>
    </location>
</feature>
<keyword evidence="3" id="KW-1185">Reference proteome</keyword>
<evidence type="ECO:0000256" key="1">
    <source>
        <dbReference type="SAM" id="MobiDB-lite"/>
    </source>
</evidence>
<dbReference type="Proteomes" id="UP000029444">
    <property type="component" value="Unassembled WGS sequence"/>
</dbReference>
<feature type="region of interest" description="Disordered" evidence="1">
    <location>
        <begin position="112"/>
        <end position="131"/>
    </location>
</feature>
<dbReference type="OrthoDB" id="6164776at2"/>